<dbReference type="GO" id="GO:0005524">
    <property type="term" value="F:ATP binding"/>
    <property type="evidence" value="ECO:0007669"/>
    <property type="project" value="UniProtKB-KW"/>
</dbReference>
<protein>
    <submittedName>
        <fullName evidence="6">Primosomal protein N</fullName>
    </submittedName>
</protein>
<proteinExistence type="predicted"/>
<keyword evidence="7" id="KW-1185">Reference proteome</keyword>
<evidence type="ECO:0000313" key="6">
    <source>
        <dbReference type="EMBL" id="KFI82469.1"/>
    </source>
</evidence>
<name>A0A087CGR9_9BIFI</name>
<dbReference type="PANTHER" id="PTHR30580">
    <property type="entry name" value="PRIMOSOMAL PROTEIN N"/>
    <property type="match status" value="1"/>
</dbReference>
<evidence type="ECO:0000259" key="5">
    <source>
        <dbReference type="Pfam" id="PF17764"/>
    </source>
</evidence>
<evidence type="ECO:0000256" key="3">
    <source>
        <dbReference type="ARBA" id="ARBA00023125"/>
    </source>
</evidence>
<evidence type="ECO:0000256" key="4">
    <source>
        <dbReference type="SAM" id="MobiDB-lite"/>
    </source>
</evidence>
<comment type="caution">
    <text evidence="6">The sequence shown here is derived from an EMBL/GenBank/DDBJ whole genome shotgun (WGS) entry which is preliminary data.</text>
</comment>
<dbReference type="EMBL" id="JGZI01000009">
    <property type="protein sequence ID" value="KFI82469.1"/>
    <property type="molecule type" value="Genomic_DNA"/>
</dbReference>
<dbReference type="AlphaFoldDB" id="A0A087CGR9"/>
<evidence type="ECO:0000313" key="7">
    <source>
        <dbReference type="Proteomes" id="UP000029050"/>
    </source>
</evidence>
<dbReference type="Gene3D" id="3.40.50.300">
    <property type="entry name" value="P-loop containing nucleotide triphosphate hydrolases"/>
    <property type="match status" value="1"/>
</dbReference>
<dbReference type="OrthoDB" id="3177118at2"/>
<dbReference type="GO" id="GO:0006270">
    <property type="term" value="P:DNA replication initiation"/>
    <property type="evidence" value="ECO:0007669"/>
    <property type="project" value="TreeGrafter"/>
</dbReference>
<keyword evidence="1" id="KW-0547">Nucleotide-binding</keyword>
<dbReference type="Pfam" id="PF17764">
    <property type="entry name" value="PriA_3primeBD"/>
    <property type="match status" value="1"/>
</dbReference>
<dbReference type="eggNOG" id="COG1198">
    <property type="taxonomic scope" value="Bacteria"/>
</dbReference>
<dbReference type="GeneID" id="98300525"/>
<dbReference type="RefSeq" id="WP_033496769.1">
    <property type="nucleotide sequence ID" value="NZ_JGZI01000009.1"/>
</dbReference>
<feature type="region of interest" description="Disordered" evidence="4">
    <location>
        <begin position="1"/>
        <end position="27"/>
    </location>
</feature>
<keyword evidence="3" id="KW-0238">DNA-binding</keyword>
<keyword evidence="2" id="KW-0067">ATP-binding</keyword>
<dbReference type="InterPro" id="IPR042115">
    <property type="entry name" value="PriA_3primeBD_sf"/>
</dbReference>
<dbReference type="STRING" id="218140.BPSY_1319"/>
<dbReference type="Proteomes" id="UP000029050">
    <property type="component" value="Unassembled WGS sequence"/>
</dbReference>
<dbReference type="InterPro" id="IPR041222">
    <property type="entry name" value="PriA_3primeBD"/>
</dbReference>
<organism evidence="6 7">
    <name type="scientific">Bifidobacterium psychraerophilum</name>
    <dbReference type="NCBI Taxonomy" id="218140"/>
    <lineage>
        <taxon>Bacteria</taxon>
        <taxon>Bacillati</taxon>
        <taxon>Actinomycetota</taxon>
        <taxon>Actinomycetes</taxon>
        <taxon>Bifidobacteriales</taxon>
        <taxon>Bifidobacteriaceae</taxon>
        <taxon>Bifidobacterium</taxon>
    </lineage>
</organism>
<evidence type="ECO:0000256" key="2">
    <source>
        <dbReference type="ARBA" id="ARBA00022840"/>
    </source>
</evidence>
<accession>A0A087CGR9</accession>
<gene>
    <name evidence="6" type="ORF">BPSY_1319</name>
</gene>
<dbReference type="PANTHER" id="PTHR30580:SF0">
    <property type="entry name" value="PRIMOSOMAL PROTEIN N"/>
    <property type="match status" value="1"/>
</dbReference>
<dbReference type="InterPro" id="IPR027417">
    <property type="entry name" value="P-loop_NTPase"/>
</dbReference>
<dbReference type="GO" id="GO:0006302">
    <property type="term" value="P:double-strand break repair"/>
    <property type="evidence" value="ECO:0007669"/>
    <property type="project" value="TreeGrafter"/>
</dbReference>
<dbReference type="GO" id="GO:0043138">
    <property type="term" value="F:3'-5' DNA helicase activity"/>
    <property type="evidence" value="ECO:0007669"/>
    <property type="project" value="TreeGrafter"/>
</dbReference>
<dbReference type="GO" id="GO:0006310">
    <property type="term" value="P:DNA recombination"/>
    <property type="evidence" value="ECO:0007669"/>
    <property type="project" value="TreeGrafter"/>
</dbReference>
<dbReference type="Gene3D" id="3.40.1440.60">
    <property type="entry name" value="PriA, 3(prime) DNA-binding domain"/>
    <property type="match status" value="1"/>
</dbReference>
<reference evidence="6 7" key="1">
    <citation type="submission" date="2014-03" db="EMBL/GenBank/DDBJ databases">
        <title>Genomics of Bifidobacteria.</title>
        <authorList>
            <person name="Ventura M."/>
            <person name="Milani C."/>
            <person name="Lugli G.A."/>
        </authorList>
    </citation>
    <scope>NUCLEOTIDE SEQUENCE [LARGE SCALE GENOMIC DNA]</scope>
    <source>
        <strain evidence="6 7">LMG 21775</strain>
    </source>
</reference>
<evidence type="ECO:0000256" key="1">
    <source>
        <dbReference type="ARBA" id="ARBA00022741"/>
    </source>
</evidence>
<dbReference type="GO" id="GO:0003677">
    <property type="term" value="F:DNA binding"/>
    <property type="evidence" value="ECO:0007669"/>
    <property type="project" value="UniProtKB-KW"/>
</dbReference>
<feature type="domain" description="Primosomal protein N' 3' DNA-binding" evidence="5">
    <location>
        <begin position="37"/>
        <end position="137"/>
    </location>
</feature>
<sequence length="746" mass="81035">MSSSDAQQPALDGLAPPKRRKRTSATRIPAQHDPIAQVVLDVQATHLGRTFDYLIQSKDDEAVRPGVLIRVRFAGRLINGIVWNRVASSATPRSSLRYIERVMSPNALVSEQMRQDITDIADAYGGTRANILRLAVPPRVARIDDEQRLLMMPGSRRDTTALNEVTLAWHRRESERVAASYESAGALSQGIAGNAFSAFVLDTLPGPLQWAHDAGWLVLEALRAGKSAVLVLPDVRTLHEMAEVLESAGMRAFGPGKVHQSAWTGDFVCLGSSMPPAERYRSYLALATGQVRCVIGTRAAMYAPVEGPALFAIVDDGVYQNADGHMPYANARGVQRLRAMNHHGSFVAISFARSPVSQWESEVSRSNSSPVTGPSRPIRGLPAVVKDSTPWIRWLNREELSRLADPTIGARVPHTAVSVLNKALQLGPVLLSVPHDGVTQVLSCAKCHRRAQCPRCTGPLQARSSGAPRCLWCGASAVDWRCSHCSADRLQVIRVGAAGTAAELRQLFRHVPQVISTPHQPRGIVEEISDKAQIVIATPGAEPHVRSAVGDGLHAGYRAVAILDAWTGLYAPGIDARIDTLDTWMRTVAQCLPRSKGGQALLIGEADPACAQSLMTWNPAVLAAKELQDRSETCMPPIAASACLWGGREAVMQTLQEIGVLGGDYALIEHDGEALPAFLGPVPIPQPRTIGARQLEGADDRVRVLVRVTPEHRDELARRLRTAIGRHMASRDRQELRFQMDPKNLI</sequence>